<name>A0A9W6DF15_9FIRM</name>
<comment type="caution">
    <text evidence="1">The sequence shown here is derived from an EMBL/GenBank/DDBJ whole genome shotgun (WGS) entry which is preliminary data.</text>
</comment>
<evidence type="ECO:0000313" key="1">
    <source>
        <dbReference type="EMBL" id="GKX30766.1"/>
    </source>
</evidence>
<dbReference type="AlphaFoldDB" id="A0A9W6DF15"/>
<dbReference type="Proteomes" id="UP001144256">
    <property type="component" value="Unassembled WGS sequence"/>
</dbReference>
<reference evidence="1" key="1">
    <citation type="submission" date="2022-06" db="EMBL/GenBank/DDBJ databases">
        <title>Vallitalea longa sp. nov., an anaerobic bacterium isolated from marine sediment.</title>
        <authorList>
            <person name="Hirano S."/>
            <person name="Terahara T."/>
            <person name="Mori K."/>
            <person name="Hamada M."/>
            <person name="Matsumoto R."/>
            <person name="Kobayashi T."/>
        </authorList>
    </citation>
    <scope>NUCLEOTIDE SEQUENCE</scope>
    <source>
        <strain evidence="1">SH18-1</strain>
    </source>
</reference>
<dbReference type="InterPro" id="IPR028954">
    <property type="entry name" value="Imm59"/>
</dbReference>
<evidence type="ECO:0000313" key="2">
    <source>
        <dbReference type="Proteomes" id="UP001144256"/>
    </source>
</evidence>
<sequence length="83" mass="9971">MTREDVIRIIKDENLDNYNLNEDRYNRENEVGIRSENGYWTVYATDERASKVTGSEKKFEHEEQALDNFIKRLRASKVLRKFN</sequence>
<protein>
    <submittedName>
        <fullName evidence="1">Uncharacterized protein</fullName>
    </submittedName>
</protein>
<dbReference type="EMBL" id="BRLB01000011">
    <property type="protein sequence ID" value="GKX30766.1"/>
    <property type="molecule type" value="Genomic_DNA"/>
</dbReference>
<dbReference type="RefSeq" id="WP_281817238.1">
    <property type="nucleotide sequence ID" value="NZ_BRLB01000011.1"/>
</dbReference>
<gene>
    <name evidence="1" type="ORF">SH1V18_32460</name>
</gene>
<dbReference type="Pfam" id="PF15597">
    <property type="entry name" value="Imm59"/>
    <property type="match status" value="1"/>
</dbReference>
<keyword evidence="2" id="KW-1185">Reference proteome</keyword>
<organism evidence="1 2">
    <name type="scientific">Vallitalea longa</name>
    <dbReference type="NCBI Taxonomy" id="2936439"/>
    <lineage>
        <taxon>Bacteria</taxon>
        <taxon>Bacillati</taxon>
        <taxon>Bacillota</taxon>
        <taxon>Clostridia</taxon>
        <taxon>Lachnospirales</taxon>
        <taxon>Vallitaleaceae</taxon>
        <taxon>Vallitalea</taxon>
    </lineage>
</organism>
<accession>A0A9W6DF15</accession>
<proteinExistence type="predicted"/>